<protein>
    <submittedName>
        <fullName evidence="3">Uncharacterized protein</fullName>
    </submittedName>
</protein>
<dbReference type="PANTHER" id="PTHR33768:SF3">
    <property type="entry name" value="MIP11318P"/>
    <property type="match status" value="1"/>
</dbReference>
<proteinExistence type="inferred from homology"/>
<dbReference type="InterPro" id="IPR029488">
    <property type="entry name" value="Hmw/CFAP97"/>
</dbReference>
<dbReference type="Proteomes" id="UP000785679">
    <property type="component" value="Unassembled WGS sequence"/>
</dbReference>
<sequence length="396" mass="45401">MSSSFPSKRLPVIVQHHFRVPPTPNEVRTYEQDNYIRDQNKMRNNLKHMKSRIDNKRPKFFNGPLGHAGKKAQLEEDRFTAIEKENVMLYSKIKDIIRKPTRLLSNNSSNNQSQLYQRSVSSIGGNSSILNKPSENQILISQHYQDPNSLSPLNTLPSTQTSFHKRAYSTLKPPTFHPRRPLKTLEDQKRLKDTNAKLFWRLIKQGPTIDFNKFEKENQHKNQILRTITRFPGGAAMDALPLPSRKREVYTRTQLGTPSRPSFEIPPRKSPQSPSSHSLYFQNASRSNIQRVRPRGDSMFYGNKTQQQLMEFATNSSFEAPNNLSIEDESIAALLEDEPGKPILPQNVEIQGMEGTIKALQFMTRRPSPINVMGSSVGFGNGFKKQKIPQYTQFHL</sequence>
<accession>A0A8J8T0S8</accession>
<gene>
    <name evidence="3" type="ORF">FGO68_gene3525</name>
</gene>
<evidence type="ECO:0000256" key="1">
    <source>
        <dbReference type="ARBA" id="ARBA00008315"/>
    </source>
</evidence>
<dbReference type="Pfam" id="PF13879">
    <property type="entry name" value="Hmw_CFAP97"/>
    <property type="match status" value="1"/>
</dbReference>
<comment type="similarity">
    <text evidence="1">Belongs to the CFAP97 family.</text>
</comment>
<dbReference type="PANTHER" id="PTHR33768">
    <property type="entry name" value="MIP11318P"/>
    <property type="match status" value="1"/>
</dbReference>
<name>A0A8J8T0S8_HALGN</name>
<evidence type="ECO:0000313" key="4">
    <source>
        <dbReference type="Proteomes" id="UP000785679"/>
    </source>
</evidence>
<organism evidence="3 4">
    <name type="scientific">Halteria grandinella</name>
    <dbReference type="NCBI Taxonomy" id="5974"/>
    <lineage>
        <taxon>Eukaryota</taxon>
        <taxon>Sar</taxon>
        <taxon>Alveolata</taxon>
        <taxon>Ciliophora</taxon>
        <taxon>Intramacronucleata</taxon>
        <taxon>Spirotrichea</taxon>
        <taxon>Stichotrichia</taxon>
        <taxon>Sporadotrichida</taxon>
        <taxon>Halteriidae</taxon>
        <taxon>Halteria</taxon>
    </lineage>
</organism>
<keyword evidence="4" id="KW-1185">Reference proteome</keyword>
<dbReference type="AlphaFoldDB" id="A0A8J8T0S8"/>
<feature type="region of interest" description="Disordered" evidence="2">
    <location>
        <begin position="252"/>
        <end position="279"/>
    </location>
</feature>
<reference evidence="3" key="1">
    <citation type="submission" date="2019-06" db="EMBL/GenBank/DDBJ databases">
        <authorList>
            <person name="Zheng W."/>
        </authorList>
    </citation>
    <scope>NUCLEOTIDE SEQUENCE</scope>
    <source>
        <strain evidence="3">QDHG01</strain>
    </source>
</reference>
<comment type="caution">
    <text evidence="3">The sequence shown here is derived from an EMBL/GenBank/DDBJ whole genome shotgun (WGS) entry which is preliminary data.</text>
</comment>
<evidence type="ECO:0000256" key="2">
    <source>
        <dbReference type="SAM" id="MobiDB-lite"/>
    </source>
</evidence>
<dbReference type="EMBL" id="RRYP01011077">
    <property type="protein sequence ID" value="TNV77974.1"/>
    <property type="molecule type" value="Genomic_DNA"/>
</dbReference>
<feature type="compositionally biased region" description="Polar residues" evidence="2">
    <location>
        <begin position="270"/>
        <end position="279"/>
    </location>
</feature>
<evidence type="ECO:0000313" key="3">
    <source>
        <dbReference type="EMBL" id="TNV77974.1"/>
    </source>
</evidence>
<dbReference type="InterPro" id="IPR038792">
    <property type="entry name" value="CFAP97D1/2"/>
</dbReference>